<accession>A0ABV7YJB1</accession>
<name>A0ABV7YJB1_9ACTN</name>
<feature type="domain" description="DNA polymerase III beta sliding clamp N-terminal" evidence="9">
    <location>
        <begin position="27"/>
        <end position="119"/>
    </location>
</feature>
<dbReference type="PANTHER" id="PTHR30478">
    <property type="entry name" value="DNA POLYMERASE III SUBUNIT BETA"/>
    <property type="match status" value="1"/>
</dbReference>
<dbReference type="EMBL" id="JBHRZH010000023">
    <property type="protein sequence ID" value="MFC3764170.1"/>
    <property type="molecule type" value="Genomic_DNA"/>
</dbReference>
<evidence type="ECO:0000256" key="7">
    <source>
        <dbReference type="ARBA" id="ARBA00022932"/>
    </source>
</evidence>
<keyword evidence="6" id="KW-0235">DNA replication</keyword>
<evidence type="ECO:0000256" key="5">
    <source>
        <dbReference type="ARBA" id="ARBA00022695"/>
    </source>
</evidence>
<feature type="domain" description="DNA polymerase III beta sliding clamp central" evidence="10">
    <location>
        <begin position="131"/>
        <end position="245"/>
    </location>
</feature>
<dbReference type="Proteomes" id="UP001595699">
    <property type="component" value="Unassembled WGS sequence"/>
</dbReference>
<keyword evidence="3" id="KW-0963">Cytoplasm</keyword>
<evidence type="ECO:0000256" key="4">
    <source>
        <dbReference type="ARBA" id="ARBA00022679"/>
    </source>
</evidence>
<dbReference type="PANTHER" id="PTHR30478:SF0">
    <property type="entry name" value="BETA SLIDING CLAMP"/>
    <property type="match status" value="1"/>
</dbReference>
<dbReference type="Pfam" id="PF02768">
    <property type="entry name" value="DNA_pol3_beta_3"/>
    <property type="match status" value="1"/>
</dbReference>
<dbReference type="GO" id="GO:0003887">
    <property type="term" value="F:DNA-directed DNA polymerase activity"/>
    <property type="evidence" value="ECO:0007669"/>
    <property type="project" value="UniProtKB-EC"/>
</dbReference>
<dbReference type="EC" id="2.7.7.7" evidence="12"/>
<dbReference type="InterPro" id="IPR001001">
    <property type="entry name" value="DNA_polIII_beta"/>
</dbReference>
<dbReference type="InterPro" id="IPR022637">
    <property type="entry name" value="DNA_polIII_beta_cen"/>
</dbReference>
<sequence length="376" mass="39835">MRFVSESSALGRAATFSARHTSGHAAPIPALTGLRIATEDGAVRLTGYDYEASSTVLLPVEVEEPGEVLLPGRVFAEIVHALPSGSVEVRTVDGVTEIRTSTIDFTLPTLPLQDYPELPQPPDAVGAVDAEAFTRAAVRMARIAMRDDVVPVLTGTLLELTDETVTLTSSDRYRIAIHEQPWKPTGTSAPARAVVSARMLADAAKSLGSKGTLTIGLRVGGGESLVSLGDEHQVTTMRLLDDNYPPLRSKVPTEFAGSVTVGVEDLRAALRRVCIVADRYAGVVLGIEETRLVVGATGDVDTRGSERLPARLSGAAGTVSFNAGYLLDGLEGVDTDFVVLSYNEGLRPALLRGTTALEGGEPREDSTYVAMPRRLS</sequence>
<dbReference type="SUPFAM" id="SSF55979">
    <property type="entry name" value="DNA clamp"/>
    <property type="match status" value="3"/>
</dbReference>
<dbReference type="Pfam" id="PF00712">
    <property type="entry name" value="DNA_pol3_beta"/>
    <property type="match status" value="1"/>
</dbReference>
<dbReference type="NCBIfam" id="TIGR00663">
    <property type="entry name" value="dnan"/>
    <property type="match status" value="1"/>
</dbReference>
<comment type="caution">
    <text evidence="12">The sequence shown here is derived from an EMBL/GenBank/DDBJ whole genome shotgun (WGS) entry which is preliminary data.</text>
</comment>
<feature type="domain" description="DNA polymerase III beta sliding clamp C-terminal" evidence="11">
    <location>
        <begin position="251"/>
        <end position="355"/>
    </location>
</feature>
<keyword evidence="5 12" id="KW-0548">Nucleotidyltransferase</keyword>
<keyword evidence="8" id="KW-0238">DNA-binding</keyword>
<dbReference type="InterPro" id="IPR022635">
    <property type="entry name" value="DNA_polIII_beta_C"/>
</dbReference>
<dbReference type="Gene3D" id="3.10.150.10">
    <property type="entry name" value="DNA Polymerase III, subunit A, domain 2"/>
    <property type="match status" value="3"/>
</dbReference>
<reference evidence="13" key="1">
    <citation type="journal article" date="2019" name="Int. J. Syst. Evol. Microbiol.">
        <title>The Global Catalogue of Microorganisms (GCM) 10K type strain sequencing project: providing services to taxonomists for standard genome sequencing and annotation.</title>
        <authorList>
            <consortium name="The Broad Institute Genomics Platform"/>
            <consortium name="The Broad Institute Genome Sequencing Center for Infectious Disease"/>
            <person name="Wu L."/>
            <person name="Ma J."/>
        </authorList>
    </citation>
    <scope>NUCLEOTIDE SEQUENCE [LARGE SCALE GENOMIC DNA]</scope>
    <source>
        <strain evidence="13">CGMCC 4.7241</strain>
    </source>
</reference>
<proteinExistence type="inferred from homology"/>
<dbReference type="InterPro" id="IPR046938">
    <property type="entry name" value="DNA_clamp_sf"/>
</dbReference>
<organism evidence="12 13">
    <name type="scientific">Tenggerimyces flavus</name>
    <dbReference type="NCBI Taxonomy" id="1708749"/>
    <lineage>
        <taxon>Bacteria</taxon>
        <taxon>Bacillati</taxon>
        <taxon>Actinomycetota</taxon>
        <taxon>Actinomycetes</taxon>
        <taxon>Propionibacteriales</taxon>
        <taxon>Nocardioidaceae</taxon>
        <taxon>Tenggerimyces</taxon>
    </lineage>
</organism>
<evidence type="ECO:0000313" key="12">
    <source>
        <dbReference type="EMBL" id="MFC3764170.1"/>
    </source>
</evidence>
<keyword evidence="7" id="KW-0239">DNA-directed DNA polymerase</keyword>
<evidence type="ECO:0000259" key="9">
    <source>
        <dbReference type="Pfam" id="PF00712"/>
    </source>
</evidence>
<keyword evidence="4 12" id="KW-0808">Transferase</keyword>
<dbReference type="InterPro" id="IPR022634">
    <property type="entry name" value="DNA_polIII_beta_N"/>
</dbReference>
<protein>
    <submittedName>
        <fullName evidence="12">DNA polymerase III subunit beta</fullName>
        <ecNumber evidence="12">2.7.7.7</ecNumber>
    </submittedName>
</protein>
<dbReference type="SMART" id="SM00480">
    <property type="entry name" value="POL3Bc"/>
    <property type="match status" value="1"/>
</dbReference>
<dbReference type="CDD" id="cd00140">
    <property type="entry name" value="beta_clamp"/>
    <property type="match status" value="1"/>
</dbReference>
<comment type="subcellular location">
    <subcellularLocation>
        <location evidence="1">Cytoplasm</location>
    </subcellularLocation>
</comment>
<comment type="similarity">
    <text evidence="2">Belongs to the beta sliding clamp family.</text>
</comment>
<evidence type="ECO:0000256" key="1">
    <source>
        <dbReference type="ARBA" id="ARBA00004496"/>
    </source>
</evidence>
<evidence type="ECO:0000256" key="8">
    <source>
        <dbReference type="ARBA" id="ARBA00023125"/>
    </source>
</evidence>
<evidence type="ECO:0000259" key="11">
    <source>
        <dbReference type="Pfam" id="PF02768"/>
    </source>
</evidence>
<evidence type="ECO:0000259" key="10">
    <source>
        <dbReference type="Pfam" id="PF02767"/>
    </source>
</evidence>
<evidence type="ECO:0000313" key="13">
    <source>
        <dbReference type="Proteomes" id="UP001595699"/>
    </source>
</evidence>
<evidence type="ECO:0000256" key="6">
    <source>
        <dbReference type="ARBA" id="ARBA00022705"/>
    </source>
</evidence>
<gene>
    <name evidence="12" type="primary">dnaN</name>
    <name evidence="12" type="ORF">ACFOUW_25270</name>
</gene>
<evidence type="ECO:0000256" key="2">
    <source>
        <dbReference type="ARBA" id="ARBA00010752"/>
    </source>
</evidence>
<evidence type="ECO:0000256" key="3">
    <source>
        <dbReference type="ARBA" id="ARBA00022490"/>
    </source>
</evidence>
<keyword evidence="13" id="KW-1185">Reference proteome</keyword>
<dbReference type="RefSeq" id="WP_205114863.1">
    <property type="nucleotide sequence ID" value="NZ_JAFBCM010000001.1"/>
</dbReference>
<dbReference type="Pfam" id="PF02767">
    <property type="entry name" value="DNA_pol3_beta_2"/>
    <property type="match status" value="1"/>
</dbReference>